<feature type="region of interest" description="Disordered" evidence="1">
    <location>
        <begin position="269"/>
        <end position="290"/>
    </location>
</feature>
<feature type="compositionally biased region" description="Low complexity" evidence="1">
    <location>
        <begin position="273"/>
        <end position="289"/>
    </location>
</feature>
<dbReference type="AlphaFoldDB" id="A0A640KPT0"/>
<comment type="caution">
    <text evidence="2">The sequence shown here is derived from an EMBL/GenBank/DDBJ whole genome shotgun (WGS) entry which is preliminary data.</text>
</comment>
<accession>A0A640KPT0</accession>
<feature type="compositionally biased region" description="Low complexity" evidence="1">
    <location>
        <begin position="468"/>
        <end position="480"/>
    </location>
</feature>
<evidence type="ECO:0000313" key="2">
    <source>
        <dbReference type="EMBL" id="GET91044.1"/>
    </source>
</evidence>
<feature type="region of interest" description="Disordered" evidence="1">
    <location>
        <begin position="1"/>
        <end position="23"/>
    </location>
</feature>
<feature type="region of interest" description="Disordered" evidence="1">
    <location>
        <begin position="615"/>
        <end position="642"/>
    </location>
</feature>
<feature type="region of interest" description="Disordered" evidence="1">
    <location>
        <begin position="444"/>
        <end position="480"/>
    </location>
</feature>
<feature type="compositionally biased region" description="Basic and acidic residues" evidence="1">
    <location>
        <begin position="1"/>
        <end position="12"/>
    </location>
</feature>
<name>A0A640KPT0_LEITA</name>
<sequence length="676" mass="71870">MSLSEHHTDRARTLLQRPSGVLHPPMSVSPVQSAHSVSLDLTAVSQDSPAHIGSFATTLFGTSDTSVITVPPTPPQQSPLQLPCNGDVGSIWPPQRGPPMFQGLSLAHVDSMAETEIMPRSFSSRKEEEEVDVEDLLDGLGSLSADLAELSVVPGPRVMKESATEEYPDGLNSSPIIIDSLRGRRSASLARNSFYGEAAVEVPSPTTAAMTERPRRGKGPLAARPNTPQSLQGTALLSRTLERRGATGVLQSVGAEDVTKGYLLLSPTRVEPSTSSSTLQRTSTSTSRRLAADTVVAKLPLQSRPPQHTQSPPHFFVSSCCRDTPAHFTQTSHAALGTKKIPPVALFTEVDSSKASTADISLQDFRKVGSALQALCRQSIESSESSPVAAHVDNESSRLLSPNVRSLSARAINTGELAPVQSLPHASRLASSGFRPLALPSASVALPSSPEEGRPSLSAAYTPITDRSSPQKMSSSSPRPLCSTCFDSTALSTGASPHYSISPTALKPLAATPPAQHFSAGAMRTLRNRQHGVRSPLEAIWLRSEGLLAPSELMLSAEECNKVNSPILNASSHPLVVAARGAGALLGSSLRRKSHLNVHELSSSMLSQEISTVGSGASVVPRNDVPPMVPQPVRERERRSTMQRIFREPKKGGQRVWVSITAPESNFRPSDTGEKS</sequence>
<feature type="region of interest" description="Disordered" evidence="1">
    <location>
        <begin position="207"/>
        <end position="231"/>
    </location>
</feature>
<keyword evidence="3" id="KW-1185">Reference proteome</keyword>
<reference evidence="2" key="1">
    <citation type="submission" date="2019-11" db="EMBL/GenBank/DDBJ databases">
        <title>Leishmania tarentolae CDS.</title>
        <authorList>
            <person name="Goto Y."/>
            <person name="Yamagishi J."/>
        </authorList>
    </citation>
    <scope>NUCLEOTIDE SEQUENCE [LARGE SCALE GENOMIC DNA]</scope>
    <source>
        <strain evidence="2">Parrot Tar II</strain>
    </source>
</reference>
<protein>
    <submittedName>
        <fullName evidence="2">Uncharacterized protein</fullName>
    </submittedName>
</protein>
<feature type="compositionally biased region" description="Basic and acidic residues" evidence="1">
    <location>
        <begin position="633"/>
        <end position="642"/>
    </location>
</feature>
<dbReference type="Proteomes" id="UP000419144">
    <property type="component" value="Unassembled WGS sequence"/>
</dbReference>
<evidence type="ECO:0000313" key="3">
    <source>
        <dbReference type="Proteomes" id="UP000419144"/>
    </source>
</evidence>
<dbReference type="VEuPathDB" id="TriTrypDB:LtaPh_3105500"/>
<organism evidence="2 3">
    <name type="scientific">Leishmania tarentolae</name>
    <name type="common">Sauroleishmania tarentolae</name>
    <dbReference type="NCBI Taxonomy" id="5689"/>
    <lineage>
        <taxon>Eukaryota</taxon>
        <taxon>Discoba</taxon>
        <taxon>Euglenozoa</taxon>
        <taxon>Kinetoplastea</taxon>
        <taxon>Metakinetoplastina</taxon>
        <taxon>Trypanosomatida</taxon>
        <taxon>Trypanosomatidae</taxon>
        <taxon>Leishmaniinae</taxon>
        <taxon>Leishmania</taxon>
        <taxon>lizard Leishmania</taxon>
    </lineage>
</organism>
<dbReference type="EMBL" id="BLBS01000044">
    <property type="protein sequence ID" value="GET91044.1"/>
    <property type="molecule type" value="Genomic_DNA"/>
</dbReference>
<gene>
    <name evidence="2" type="ORF">LtaPh_3105500</name>
</gene>
<dbReference type="OrthoDB" id="266898at2759"/>
<proteinExistence type="predicted"/>
<evidence type="ECO:0000256" key="1">
    <source>
        <dbReference type="SAM" id="MobiDB-lite"/>
    </source>
</evidence>